<evidence type="ECO:0000313" key="3">
    <source>
        <dbReference type="Proteomes" id="UP000249375"/>
    </source>
</evidence>
<dbReference type="EMBL" id="CP033459">
    <property type="protein sequence ID" value="QFQ12996.1"/>
    <property type="molecule type" value="Genomic_DNA"/>
</dbReference>
<name>A0A5P8E7R8_9BACT</name>
<protein>
    <submittedName>
        <fullName evidence="2">DUF4252 domain-containing protein</fullName>
    </submittedName>
</protein>
<keyword evidence="3" id="KW-1185">Reference proteome</keyword>
<keyword evidence="1" id="KW-0732">Signal</keyword>
<gene>
    <name evidence="2" type="ORF">C7Y71_008165</name>
</gene>
<proteinExistence type="predicted"/>
<sequence length="160" mass="18765">MRRLFLIIAVIMILVPTMAQKNHRNAEPDFAAYFMNAYQDEEFEVTNIGPKMIADIIDDCENRNEAEVKANLEKLNSVRMVVTDKKAKTHFDNAVRLADKNKKRYKLHRTGKNSRFYIHQRNGVIMEFFMIATEGKGFVIMDFTGKMTEQTVNWMCNRNY</sequence>
<dbReference type="InterPro" id="IPR025348">
    <property type="entry name" value="DUF4252"/>
</dbReference>
<accession>A0A5P8E7R8</accession>
<feature type="signal peptide" evidence="1">
    <location>
        <begin position="1"/>
        <end position="21"/>
    </location>
</feature>
<reference evidence="2 3" key="1">
    <citation type="submission" date="2018-11" db="EMBL/GenBank/DDBJ databases">
        <authorList>
            <person name="Na S.W."/>
            <person name="Baik M."/>
        </authorList>
    </citation>
    <scope>NUCLEOTIDE SEQUENCE [LARGE SCALE GENOMIC DNA]</scope>
    <source>
        <strain evidence="2 3">E39</strain>
    </source>
</reference>
<feature type="chain" id="PRO_5024464179" evidence="1">
    <location>
        <begin position="22"/>
        <end position="160"/>
    </location>
</feature>
<dbReference type="Proteomes" id="UP000249375">
    <property type="component" value="Chromosome"/>
</dbReference>
<dbReference type="AlphaFoldDB" id="A0A5P8E7R8"/>
<dbReference type="Pfam" id="PF14060">
    <property type="entry name" value="DUF4252"/>
    <property type="match status" value="1"/>
</dbReference>
<dbReference type="KEGG" id="alq:C7Y71_008165"/>
<dbReference type="RefSeq" id="WP_111898064.1">
    <property type="nucleotide sequence ID" value="NZ_CP033459.1"/>
</dbReference>
<organism evidence="2 3">
    <name type="scientific">Pseudoprevotella muciniphila</name>
    <dbReference type="NCBI Taxonomy" id="2133944"/>
    <lineage>
        <taxon>Bacteria</taxon>
        <taxon>Pseudomonadati</taxon>
        <taxon>Bacteroidota</taxon>
        <taxon>Bacteroidia</taxon>
        <taxon>Bacteroidales</taxon>
        <taxon>Prevotellaceae</taxon>
        <taxon>Pseudoprevotella</taxon>
    </lineage>
</organism>
<evidence type="ECO:0000256" key="1">
    <source>
        <dbReference type="SAM" id="SignalP"/>
    </source>
</evidence>
<evidence type="ECO:0000313" key="2">
    <source>
        <dbReference type="EMBL" id="QFQ12996.1"/>
    </source>
</evidence>